<name>A0A9X0A1T1_9CNID</name>
<dbReference type="AlphaFoldDB" id="A0A9X0A1T1"/>
<sequence length="75" mass="8673">MSEYRHFSQAGETLAHKLYCDCLYYLCLLNSQRMAQILHVKYKGVGERSIEEVAGLVGFKLPKQYQEPSDDTSKR</sequence>
<dbReference type="PANTHER" id="PTHR31716:SF1">
    <property type="entry name" value="PROTEIN FMC1 HOMOLOG"/>
    <property type="match status" value="1"/>
</dbReference>
<dbReference type="OrthoDB" id="551431at2759"/>
<comment type="caution">
    <text evidence="3">The sequence shown here is derived from an EMBL/GenBank/DDBJ whole genome shotgun (WGS) entry which is preliminary data.</text>
</comment>
<reference evidence="3" key="1">
    <citation type="submission" date="2023-01" db="EMBL/GenBank/DDBJ databases">
        <title>Genome assembly of the deep-sea coral Lophelia pertusa.</title>
        <authorList>
            <person name="Herrera S."/>
            <person name="Cordes E."/>
        </authorList>
    </citation>
    <scope>NUCLEOTIDE SEQUENCE</scope>
    <source>
        <strain evidence="3">USNM1676648</strain>
        <tissue evidence="3">Polyp</tissue>
    </source>
</reference>
<organism evidence="3 4">
    <name type="scientific">Desmophyllum pertusum</name>
    <dbReference type="NCBI Taxonomy" id="174260"/>
    <lineage>
        <taxon>Eukaryota</taxon>
        <taxon>Metazoa</taxon>
        <taxon>Cnidaria</taxon>
        <taxon>Anthozoa</taxon>
        <taxon>Hexacorallia</taxon>
        <taxon>Scleractinia</taxon>
        <taxon>Caryophylliina</taxon>
        <taxon>Caryophylliidae</taxon>
        <taxon>Desmophyllum</taxon>
    </lineage>
</organism>
<dbReference type="Proteomes" id="UP001163046">
    <property type="component" value="Unassembled WGS sequence"/>
</dbReference>
<dbReference type="EMBL" id="MU825406">
    <property type="protein sequence ID" value="KAJ7391520.1"/>
    <property type="molecule type" value="Genomic_DNA"/>
</dbReference>
<comment type="similarity">
    <text evidence="1">Belongs to the FMC1 family.</text>
</comment>
<evidence type="ECO:0000256" key="1">
    <source>
        <dbReference type="ARBA" id="ARBA00009058"/>
    </source>
</evidence>
<evidence type="ECO:0000313" key="3">
    <source>
        <dbReference type="EMBL" id="KAJ7391520.1"/>
    </source>
</evidence>
<proteinExistence type="inferred from homology"/>
<dbReference type="PANTHER" id="PTHR31716">
    <property type="entry name" value="PROTEIN FMC1 HOMOLOG"/>
    <property type="match status" value="1"/>
</dbReference>
<keyword evidence="4" id="KW-1185">Reference proteome</keyword>
<dbReference type="GO" id="GO:0005739">
    <property type="term" value="C:mitochondrion"/>
    <property type="evidence" value="ECO:0007669"/>
    <property type="project" value="TreeGrafter"/>
</dbReference>
<protein>
    <recommendedName>
        <fullName evidence="2">Protein FMC1 homolog</fullName>
    </recommendedName>
</protein>
<gene>
    <name evidence="3" type="primary">fmc1</name>
    <name evidence="3" type="ORF">OS493_018571</name>
</gene>
<evidence type="ECO:0000256" key="2">
    <source>
        <dbReference type="ARBA" id="ARBA00013846"/>
    </source>
</evidence>
<dbReference type="InterPro" id="IPR037667">
    <property type="entry name" value="FMC1_homologue"/>
</dbReference>
<accession>A0A9X0A1T1</accession>
<evidence type="ECO:0000313" key="4">
    <source>
        <dbReference type="Proteomes" id="UP001163046"/>
    </source>
</evidence>